<dbReference type="Proteomes" id="UP000179018">
    <property type="component" value="Unassembled WGS sequence"/>
</dbReference>
<protein>
    <submittedName>
        <fullName evidence="1">Uncharacterized protein</fullName>
    </submittedName>
</protein>
<sequence length="80" mass="9368">MGRADHLMLFLLTDLQTMSKFMIVLVIYPQFVLLDKPQILVRIQHQVAYLIIQAAKSGLESYLTSLSEIEHKFWMEVLFL</sequence>
<evidence type="ECO:0000313" key="2">
    <source>
        <dbReference type="Proteomes" id="UP000179018"/>
    </source>
</evidence>
<dbReference type="EMBL" id="MGHC01000026">
    <property type="protein sequence ID" value="OGM59172.1"/>
    <property type="molecule type" value="Genomic_DNA"/>
</dbReference>
<proteinExistence type="predicted"/>
<accession>A0A1F8B569</accession>
<reference evidence="1 2" key="1">
    <citation type="journal article" date="2016" name="Nat. Commun.">
        <title>Thousands of microbial genomes shed light on interconnected biogeochemical processes in an aquifer system.</title>
        <authorList>
            <person name="Anantharaman K."/>
            <person name="Brown C.T."/>
            <person name="Hug L.A."/>
            <person name="Sharon I."/>
            <person name="Castelle C.J."/>
            <person name="Probst A.J."/>
            <person name="Thomas B.C."/>
            <person name="Singh A."/>
            <person name="Wilkins M.J."/>
            <person name="Karaoz U."/>
            <person name="Brodie E.L."/>
            <person name="Williams K.H."/>
            <person name="Hubbard S.S."/>
            <person name="Banfield J.F."/>
        </authorList>
    </citation>
    <scope>NUCLEOTIDE SEQUENCE [LARGE SCALE GENOMIC DNA]</scope>
</reference>
<comment type="caution">
    <text evidence="1">The sequence shown here is derived from an EMBL/GenBank/DDBJ whole genome shotgun (WGS) entry which is preliminary data.</text>
</comment>
<dbReference type="AlphaFoldDB" id="A0A1F8B569"/>
<gene>
    <name evidence="1" type="ORF">A3A75_03060</name>
</gene>
<name>A0A1F8B569_9BACT</name>
<evidence type="ECO:0000313" key="1">
    <source>
        <dbReference type="EMBL" id="OGM59172.1"/>
    </source>
</evidence>
<organism evidence="1 2">
    <name type="scientific">Candidatus Woesebacteria bacterium RIFCSPLOWO2_01_FULL_39_10</name>
    <dbReference type="NCBI Taxonomy" id="1802516"/>
    <lineage>
        <taxon>Bacteria</taxon>
        <taxon>Candidatus Woeseibacteriota</taxon>
    </lineage>
</organism>